<organism evidence="1">
    <name type="scientific">Nothobranchius pienaari</name>
    <dbReference type="NCBI Taxonomy" id="704102"/>
    <lineage>
        <taxon>Eukaryota</taxon>
        <taxon>Metazoa</taxon>
        <taxon>Chordata</taxon>
        <taxon>Craniata</taxon>
        <taxon>Vertebrata</taxon>
        <taxon>Euteleostomi</taxon>
        <taxon>Actinopterygii</taxon>
        <taxon>Neopterygii</taxon>
        <taxon>Teleostei</taxon>
        <taxon>Neoteleostei</taxon>
        <taxon>Acanthomorphata</taxon>
        <taxon>Ovalentaria</taxon>
        <taxon>Atherinomorphae</taxon>
        <taxon>Cyprinodontiformes</taxon>
        <taxon>Nothobranchiidae</taxon>
        <taxon>Nothobranchius</taxon>
    </lineage>
</organism>
<dbReference type="EMBL" id="HAEF01009949">
    <property type="protein sequence ID" value="SBR49472.1"/>
    <property type="molecule type" value="Transcribed_RNA"/>
</dbReference>
<name>A0A1A8LXV6_9TELE</name>
<accession>A0A1A8LXV6</accession>
<dbReference type="EMBL" id="HAEG01005394">
    <property type="protein sequence ID" value="SBR74021.1"/>
    <property type="molecule type" value="Transcribed_RNA"/>
</dbReference>
<reference evidence="1" key="2">
    <citation type="submission" date="2016-06" db="EMBL/GenBank/DDBJ databases">
        <title>The genome of a short-lived fish provides insights into sex chromosome evolution and the genetic control of aging.</title>
        <authorList>
            <person name="Reichwald K."/>
            <person name="Felder M."/>
            <person name="Petzold A."/>
            <person name="Koch P."/>
            <person name="Groth M."/>
            <person name="Platzer M."/>
        </authorList>
    </citation>
    <scope>NUCLEOTIDE SEQUENCE</scope>
    <source>
        <tissue evidence="1">Brain</tissue>
    </source>
</reference>
<proteinExistence type="predicted"/>
<protein>
    <submittedName>
        <fullName evidence="1">Uncharacterized protein</fullName>
    </submittedName>
</protein>
<dbReference type="AlphaFoldDB" id="A0A1A8LXV6"/>
<reference evidence="1" key="1">
    <citation type="submission" date="2016-05" db="EMBL/GenBank/DDBJ databases">
        <authorList>
            <person name="Lavstsen T."/>
            <person name="Jespersen J.S."/>
        </authorList>
    </citation>
    <scope>NUCLEOTIDE SEQUENCE</scope>
    <source>
        <tissue evidence="1">Brain</tissue>
    </source>
</reference>
<evidence type="ECO:0000313" key="1">
    <source>
        <dbReference type="EMBL" id="SBR49472.1"/>
    </source>
</evidence>
<feature type="non-terminal residue" evidence="1">
    <location>
        <position position="1"/>
    </location>
</feature>
<gene>
    <name evidence="1" type="primary">Nfu_g_1_024216</name>
</gene>
<sequence>CGHTLGLVLSLGCSVDNLTTKDAVFSDHNPILFETTLHSNLLAPVTPSRYSRHVNSDTTTHFTSLFEQAF</sequence>
<feature type="non-terminal residue" evidence="1">
    <location>
        <position position="70"/>
    </location>
</feature>